<accession>A0A7J9M9H7</accession>
<organism evidence="2 3">
    <name type="scientific">Gossypium schwendimanii</name>
    <name type="common">Cotton</name>
    <dbReference type="NCBI Taxonomy" id="34291"/>
    <lineage>
        <taxon>Eukaryota</taxon>
        <taxon>Viridiplantae</taxon>
        <taxon>Streptophyta</taxon>
        <taxon>Embryophyta</taxon>
        <taxon>Tracheophyta</taxon>
        <taxon>Spermatophyta</taxon>
        <taxon>Magnoliopsida</taxon>
        <taxon>eudicotyledons</taxon>
        <taxon>Gunneridae</taxon>
        <taxon>Pentapetalae</taxon>
        <taxon>rosids</taxon>
        <taxon>malvids</taxon>
        <taxon>Malvales</taxon>
        <taxon>Malvaceae</taxon>
        <taxon>Malvoideae</taxon>
        <taxon>Gossypium</taxon>
    </lineage>
</organism>
<dbReference type="AlphaFoldDB" id="A0A7J9M9H7"/>
<gene>
    <name evidence="2" type="ORF">Goshw_001576</name>
</gene>
<evidence type="ECO:0000313" key="3">
    <source>
        <dbReference type="Proteomes" id="UP000593576"/>
    </source>
</evidence>
<keyword evidence="1" id="KW-1133">Transmembrane helix</keyword>
<comment type="caution">
    <text evidence="2">The sequence shown here is derived from an EMBL/GenBank/DDBJ whole genome shotgun (WGS) entry which is preliminary data.</text>
</comment>
<sequence>EDHAEIWRARLGLRRLKVYLKNPRVSATISGHWIWVSVFVFWALYSGPTCFVLDFNGEGDSLPEDSITKKVHFKESNVNLEDVMVVEDSNTKKVCFKEPDVIPEVMMVVESSPTPSLFWKDMLPGKDTPDVKKSVVDGVPSIDLSERVYQLLEKEMSTSMVLKMLGKVNKLDFNTDSKAQGRYARMAIYVNLGRPLVSKILINGSLQRIEDEKEGRDVGTNIFNFCGGRRWGLCPLDAGGAESRHDTLDGIKKGNNSKGEKIMGSRFQLLVGLEASSTEGDLIKENQRDLKKKGKATLSDYQEKSLTSKKKYVFNGSKKVNLGLSAGKLLNGQACDPKTNTHLKDHNKVGLKLGLVPQVPSAANQQAPLDI</sequence>
<feature type="transmembrane region" description="Helical" evidence="1">
    <location>
        <begin position="25"/>
        <end position="45"/>
    </location>
</feature>
<evidence type="ECO:0000313" key="2">
    <source>
        <dbReference type="EMBL" id="MBA0867580.1"/>
    </source>
</evidence>
<proteinExistence type="predicted"/>
<keyword evidence="3" id="KW-1185">Reference proteome</keyword>
<dbReference type="EMBL" id="JABFAF010000010">
    <property type="protein sequence ID" value="MBA0867580.1"/>
    <property type="molecule type" value="Genomic_DNA"/>
</dbReference>
<feature type="non-terminal residue" evidence="2">
    <location>
        <position position="1"/>
    </location>
</feature>
<dbReference type="OrthoDB" id="10584424at2759"/>
<reference evidence="2 3" key="1">
    <citation type="journal article" date="2019" name="Genome Biol. Evol.">
        <title>Insights into the evolution of the New World diploid cottons (Gossypium, subgenus Houzingenia) based on genome sequencing.</title>
        <authorList>
            <person name="Grover C.E."/>
            <person name="Arick M.A. 2nd"/>
            <person name="Thrash A."/>
            <person name="Conover J.L."/>
            <person name="Sanders W.S."/>
            <person name="Peterson D.G."/>
            <person name="Frelichowski J.E."/>
            <person name="Scheffler J.A."/>
            <person name="Scheffler B.E."/>
            <person name="Wendel J.F."/>
        </authorList>
    </citation>
    <scope>NUCLEOTIDE SEQUENCE [LARGE SCALE GENOMIC DNA]</scope>
    <source>
        <strain evidence="2">1</strain>
        <tissue evidence="2">Leaf</tissue>
    </source>
</reference>
<keyword evidence="1" id="KW-0812">Transmembrane</keyword>
<dbReference type="Proteomes" id="UP000593576">
    <property type="component" value="Unassembled WGS sequence"/>
</dbReference>
<protein>
    <submittedName>
        <fullName evidence="2">Uncharacterized protein</fullName>
    </submittedName>
</protein>
<name>A0A7J9M9H7_GOSSC</name>
<evidence type="ECO:0000256" key="1">
    <source>
        <dbReference type="SAM" id="Phobius"/>
    </source>
</evidence>
<keyword evidence="1" id="KW-0472">Membrane</keyword>